<dbReference type="AlphaFoldDB" id="A0A1M6NJA2"/>
<evidence type="ECO:0000256" key="9">
    <source>
        <dbReference type="ARBA" id="ARBA00023134"/>
    </source>
</evidence>
<keyword evidence="8 10" id="KW-0694">RNA-binding</keyword>
<dbReference type="CDD" id="cd01854">
    <property type="entry name" value="YjeQ_EngC"/>
    <property type="match status" value="1"/>
</dbReference>
<evidence type="ECO:0000313" key="14">
    <source>
        <dbReference type="Proteomes" id="UP000184386"/>
    </source>
</evidence>
<dbReference type="RefSeq" id="WP_073274116.1">
    <property type="nucleotide sequence ID" value="NZ_FRAC01000008.1"/>
</dbReference>
<evidence type="ECO:0000256" key="7">
    <source>
        <dbReference type="ARBA" id="ARBA00022833"/>
    </source>
</evidence>
<dbReference type="NCBIfam" id="TIGR00157">
    <property type="entry name" value="ribosome small subunit-dependent GTPase A"/>
    <property type="match status" value="1"/>
</dbReference>
<dbReference type="SUPFAM" id="SSF52540">
    <property type="entry name" value="P-loop containing nucleoside triphosphate hydrolases"/>
    <property type="match status" value="1"/>
</dbReference>
<dbReference type="CDD" id="cd04466">
    <property type="entry name" value="S1_YloQ_GTPase"/>
    <property type="match status" value="1"/>
</dbReference>
<feature type="domain" description="CP-type G" evidence="12">
    <location>
        <begin position="65"/>
        <end position="223"/>
    </location>
</feature>
<dbReference type="GO" id="GO:0046872">
    <property type="term" value="F:metal ion binding"/>
    <property type="evidence" value="ECO:0007669"/>
    <property type="project" value="UniProtKB-KW"/>
</dbReference>
<sequence length="293" mass="33101">MKGKIIKGIGGFYYVFAEKEEVYECKAKGIFRNQNIKPLVGDDVLMDVLDEEAKKGNITDILERKNELIRPAVANVNQALIIFAAAKPAPNLNLLDRFLILMLRQQVETIICFNKKDVVTEKEIGLLEETYRNCGYHTLFTSTYTEEGVASLKEMLAHKTTVLAGPSGVGKSSLVNLLSPEANTKTGEISEKIQRGKHTTRHSELISIGGDGFVMDTPGFSSLYLSDMEKDELKDFFPEFGDYASECRFLGCMHLNEPDCKVKEALQTGKISRIRYKNYKDLYEELNQKKKKY</sequence>
<dbReference type="Gene3D" id="1.10.40.50">
    <property type="entry name" value="Probable gtpase engc, domain 3"/>
    <property type="match status" value="1"/>
</dbReference>
<evidence type="ECO:0000259" key="11">
    <source>
        <dbReference type="PROSITE" id="PS50936"/>
    </source>
</evidence>
<evidence type="ECO:0000256" key="5">
    <source>
        <dbReference type="ARBA" id="ARBA00022741"/>
    </source>
</evidence>
<name>A0A1M6NJA2_9FIRM</name>
<feature type="binding site" evidence="10">
    <location>
        <begin position="165"/>
        <end position="173"/>
    </location>
    <ligand>
        <name>GTP</name>
        <dbReference type="ChEBI" id="CHEBI:37565"/>
    </ligand>
</feature>
<dbReference type="PANTHER" id="PTHR32120">
    <property type="entry name" value="SMALL RIBOSOMAL SUBUNIT BIOGENESIS GTPASE RSGA"/>
    <property type="match status" value="1"/>
</dbReference>
<comment type="subunit">
    <text evidence="10">Monomer. Associates with 30S ribosomal subunit, binds 16S rRNA.</text>
</comment>
<dbReference type="InterPro" id="IPR031944">
    <property type="entry name" value="RsgA_N"/>
</dbReference>
<dbReference type="Proteomes" id="UP000184386">
    <property type="component" value="Unassembled WGS sequence"/>
</dbReference>
<dbReference type="GO" id="GO:0005525">
    <property type="term" value="F:GTP binding"/>
    <property type="evidence" value="ECO:0007669"/>
    <property type="project" value="UniProtKB-UniRule"/>
</dbReference>
<comment type="cofactor">
    <cofactor evidence="10">
        <name>Zn(2+)</name>
        <dbReference type="ChEBI" id="CHEBI:29105"/>
    </cofactor>
    <text evidence="10">Binds 1 zinc ion per subunit.</text>
</comment>
<evidence type="ECO:0000259" key="12">
    <source>
        <dbReference type="PROSITE" id="PS51721"/>
    </source>
</evidence>
<keyword evidence="2 10" id="KW-0690">Ribosome biogenesis</keyword>
<keyword evidence="9 10" id="KW-0342">GTP-binding</keyword>
<dbReference type="OrthoDB" id="9809485at2"/>
<comment type="function">
    <text evidence="10">One of several proteins that assist in the late maturation steps of the functional core of the 30S ribosomal subunit. Helps release RbfA from mature subunits. May play a role in the assembly of ribosomal proteins into the subunit. Circularly permuted GTPase that catalyzes slow GTP hydrolysis, GTPase activity is stimulated by the 30S ribosomal subunit.</text>
</comment>
<dbReference type="InterPro" id="IPR027417">
    <property type="entry name" value="P-loop_NTPase"/>
</dbReference>
<dbReference type="InterPro" id="IPR004881">
    <property type="entry name" value="Ribosome_biogen_GTPase_RsgA"/>
</dbReference>
<dbReference type="GO" id="GO:0003924">
    <property type="term" value="F:GTPase activity"/>
    <property type="evidence" value="ECO:0007669"/>
    <property type="project" value="UniProtKB-UniRule"/>
</dbReference>
<protein>
    <recommendedName>
        <fullName evidence="10">Small ribosomal subunit biogenesis GTPase RsgA</fullName>
        <ecNumber evidence="10">3.6.1.-</ecNumber>
    </recommendedName>
</protein>
<keyword evidence="14" id="KW-1185">Reference proteome</keyword>
<feature type="binding site" evidence="10">
    <location>
        <position position="260"/>
    </location>
    <ligand>
        <name>Zn(2+)</name>
        <dbReference type="ChEBI" id="CHEBI:29105"/>
    </ligand>
</feature>
<feature type="domain" description="EngC GTPase" evidence="11">
    <location>
        <begin position="74"/>
        <end position="221"/>
    </location>
</feature>
<keyword evidence="7 10" id="KW-0862">Zinc</keyword>
<proteinExistence type="inferred from homology"/>
<evidence type="ECO:0000256" key="4">
    <source>
        <dbReference type="ARBA" id="ARBA00022730"/>
    </source>
</evidence>
<dbReference type="GO" id="GO:0005737">
    <property type="term" value="C:cytoplasm"/>
    <property type="evidence" value="ECO:0007669"/>
    <property type="project" value="UniProtKB-SubCell"/>
</dbReference>
<organism evidence="13 14">
    <name type="scientific">Anaerocolumna jejuensis DSM 15929</name>
    <dbReference type="NCBI Taxonomy" id="1121322"/>
    <lineage>
        <taxon>Bacteria</taxon>
        <taxon>Bacillati</taxon>
        <taxon>Bacillota</taxon>
        <taxon>Clostridia</taxon>
        <taxon>Lachnospirales</taxon>
        <taxon>Lachnospiraceae</taxon>
        <taxon>Anaerocolumna</taxon>
    </lineage>
</organism>
<dbReference type="SUPFAM" id="SSF50249">
    <property type="entry name" value="Nucleic acid-binding proteins"/>
    <property type="match status" value="1"/>
</dbReference>
<accession>A0A1M6NJA2</accession>
<dbReference type="EC" id="3.6.1.-" evidence="10"/>
<comment type="subcellular location">
    <subcellularLocation>
        <location evidence="10">Cytoplasm</location>
    </subcellularLocation>
</comment>
<dbReference type="GO" id="GO:0019843">
    <property type="term" value="F:rRNA binding"/>
    <property type="evidence" value="ECO:0007669"/>
    <property type="project" value="UniProtKB-KW"/>
</dbReference>
<dbReference type="InterPro" id="IPR012340">
    <property type="entry name" value="NA-bd_OB-fold"/>
</dbReference>
<dbReference type="InterPro" id="IPR010914">
    <property type="entry name" value="RsgA_GTPase_dom"/>
</dbReference>
<dbReference type="PANTHER" id="PTHR32120:SF11">
    <property type="entry name" value="SMALL RIBOSOMAL SUBUNIT BIOGENESIS GTPASE RSGA 1, MITOCHONDRIAL-RELATED"/>
    <property type="match status" value="1"/>
</dbReference>
<evidence type="ECO:0000256" key="2">
    <source>
        <dbReference type="ARBA" id="ARBA00022517"/>
    </source>
</evidence>
<dbReference type="Pfam" id="PF16745">
    <property type="entry name" value="RsgA_N"/>
    <property type="match status" value="1"/>
</dbReference>
<evidence type="ECO:0000256" key="10">
    <source>
        <dbReference type="HAMAP-Rule" id="MF_01820"/>
    </source>
</evidence>
<dbReference type="PROSITE" id="PS50936">
    <property type="entry name" value="ENGC_GTPASE"/>
    <property type="match status" value="1"/>
</dbReference>
<dbReference type="EMBL" id="FRAC01000008">
    <property type="protein sequence ID" value="SHJ95714.1"/>
    <property type="molecule type" value="Genomic_DNA"/>
</dbReference>
<comment type="similarity">
    <text evidence="10">Belongs to the TRAFAC class YlqF/YawG GTPase family. RsgA subfamily.</text>
</comment>
<dbReference type="HAMAP" id="MF_01820">
    <property type="entry name" value="GTPase_RsgA"/>
    <property type="match status" value="1"/>
</dbReference>
<gene>
    <name evidence="10" type="primary">rsgA</name>
    <name evidence="13" type="ORF">SAMN02745136_01324</name>
</gene>
<dbReference type="Pfam" id="PF03193">
    <property type="entry name" value="RsgA_GTPase"/>
    <property type="match status" value="1"/>
</dbReference>
<dbReference type="GO" id="GO:0042274">
    <property type="term" value="P:ribosomal small subunit biogenesis"/>
    <property type="evidence" value="ECO:0007669"/>
    <property type="project" value="UniProtKB-UniRule"/>
</dbReference>
<keyword evidence="1 10" id="KW-0963">Cytoplasm</keyword>
<evidence type="ECO:0000313" key="13">
    <source>
        <dbReference type="EMBL" id="SHJ95714.1"/>
    </source>
</evidence>
<keyword evidence="4 10" id="KW-0699">rRNA-binding</keyword>
<keyword evidence="6 10" id="KW-0378">Hydrolase</keyword>
<evidence type="ECO:0000256" key="3">
    <source>
        <dbReference type="ARBA" id="ARBA00022723"/>
    </source>
</evidence>
<evidence type="ECO:0000256" key="1">
    <source>
        <dbReference type="ARBA" id="ARBA00022490"/>
    </source>
</evidence>
<dbReference type="InterPro" id="IPR030378">
    <property type="entry name" value="G_CP_dom"/>
</dbReference>
<feature type="binding site" evidence="10">
    <location>
        <position position="254"/>
    </location>
    <ligand>
        <name>Zn(2+)</name>
        <dbReference type="ChEBI" id="CHEBI:29105"/>
    </ligand>
</feature>
<dbReference type="Gene3D" id="3.40.50.300">
    <property type="entry name" value="P-loop containing nucleotide triphosphate hydrolases"/>
    <property type="match status" value="1"/>
</dbReference>
<dbReference type="STRING" id="1121322.SAMN02745136_01324"/>
<feature type="binding site" evidence="10">
    <location>
        <begin position="114"/>
        <end position="117"/>
    </location>
    <ligand>
        <name>GTP</name>
        <dbReference type="ChEBI" id="CHEBI:37565"/>
    </ligand>
</feature>
<evidence type="ECO:0000256" key="6">
    <source>
        <dbReference type="ARBA" id="ARBA00022801"/>
    </source>
</evidence>
<feature type="binding site" evidence="10">
    <location>
        <position position="247"/>
    </location>
    <ligand>
        <name>Zn(2+)</name>
        <dbReference type="ChEBI" id="CHEBI:29105"/>
    </ligand>
</feature>
<keyword evidence="5 10" id="KW-0547">Nucleotide-binding</keyword>
<evidence type="ECO:0000256" key="8">
    <source>
        <dbReference type="ARBA" id="ARBA00022884"/>
    </source>
</evidence>
<feature type="binding site" evidence="10">
    <location>
        <position position="252"/>
    </location>
    <ligand>
        <name>Zn(2+)</name>
        <dbReference type="ChEBI" id="CHEBI:29105"/>
    </ligand>
</feature>
<reference evidence="13 14" key="1">
    <citation type="submission" date="2016-11" db="EMBL/GenBank/DDBJ databases">
        <authorList>
            <person name="Jaros S."/>
            <person name="Januszkiewicz K."/>
            <person name="Wedrychowicz H."/>
        </authorList>
    </citation>
    <scope>NUCLEOTIDE SEQUENCE [LARGE SCALE GENOMIC DNA]</scope>
    <source>
        <strain evidence="13 14">DSM 15929</strain>
    </source>
</reference>
<dbReference type="Gene3D" id="2.40.50.140">
    <property type="entry name" value="Nucleic acid-binding proteins"/>
    <property type="match status" value="1"/>
</dbReference>
<dbReference type="PROSITE" id="PS51721">
    <property type="entry name" value="G_CP"/>
    <property type="match status" value="1"/>
</dbReference>
<keyword evidence="3 10" id="KW-0479">Metal-binding</keyword>